<dbReference type="OMA" id="ENIFAMV"/>
<organism evidence="2 3">
    <name type="scientific">Orchesella cincta</name>
    <name type="common">Springtail</name>
    <name type="synonym">Podura cincta</name>
    <dbReference type="NCBI Taxonomy" id="48709"/>
    <lineage>
        <taxon>Eukaryota</taxon>
        <taxon>Metazoa</taxon>
        <taxon>Ecdysozoa</taxon>
        <taxon>Arthropoda</taxon>
        <taxon>Hexapoda</taxon>
        <taxon>Collembola</taxon>
        <taxon>Entomobryomorpha</taxon>
        <taxon>Entomobryoidea</taxon>
        <taxon>Orchesellidae</taxon>
        <taxon>Orchesellinae</taxon>
        <taxon>Orchesella</taxon>
    </lineage>
</organism>
<evidence type="ECO:0000313" key="3">
    <source>
        <dbReference type="Proteomes" id="UP000094527"/>
    </source>
</evidence>
<sequence>MESKLLSILILIFVSFCLIQIQAFRQPKCRGKETKLTPDELKTMSDCMKQFAGKSNNMSQIPKDSMGCVGKCILQKQGLVNDKGAPVKENIFAMVNATMEPDVAKEADEKLGKCIDEKCRTLKLKIFYNLAQFMAGGIDVNEKACQTYWPLVECVATAFMQICMMNSTNTNVKT</sequence>
<keyword evidence="1" id="KW-0732">Signal</keyword>
<protein>
    <submittedName>
        <fullName evidence="2">Uncharacterized protein</fullName>
    </submittedName>
</protein>
<dbReference type="Gene3D" id="1.10.238.20">
    <property type="entry name" value="Pheromone/general odorant binding protein domain"/>
    <property type="match status" value="1"/>
</dbReference>
<dbReference type="EMBL" id="LJIJ01000067">
    <property type="protein sequence ID" value="ODN03633.1"/>
    <property type="molecule type" value="Genomic_DNA"/>
</dbReference>
<gene>
    <name evidence="2" type="ORF">Ocin01_03028</name>
</gene>
<dbReference type="AlphaFoldDB" id="A0A1D2NEF5"/>
<reference evidence="2 3" key="1">
    <citation type="journal article" date="2016" name="Genome Biol. Evol.">
        <title>Gene Family Evolution Reflects Adaptation to Soil Environmental Stressors in the Genome of the Collembolan Orchesella cincta.</title>
        <authorList>
            <person name="Faddeeva-Vakhrusheva A."/>
            <person name="Derks M.F."/>
            <person name="Anvar S.Y."/>
            <person name="Agamennone V."/>
            <person name="Suring W."/>
            <person name="Smit S."/>
            <person name="van Straalen N.M."/>
            <person name="Roelofs D."/>
        </authorList>
    </citation>
    <scope>NUCLEOTIDE SEQUENCE [LARGE SCALE GENOMIC DNA]</scope>
    <source>
        <tissue evidence="2">Mixed pool</tissue>
    </source>
</reference>
<dbReference type="InterPro" id="IPR006170">
    <property type="entry name" value="PBP/GOBP"/>
</dbReference>
<comment type="caution">
    <text evidence="2">The sequence shown here is derived from an EMBL/GenBank/DDBJ whole genome shotgun (WGS) entry which is preliminary data.</text>
</comment>
<keyword evidence="3" id="KW-1185">Reference proteome</keyword>
<feature type="signal peptide" evidence="1">
    <location>
        <begin position="1"/>
        <end position="23"/>
    </location>
</feature>
<name>A0A1D2NEF5_ORCCI</name>
<proteinExistence type="predicted"/>
<dbReference type="InterPro" id="IPR036728">
    <property type="entry name" value="PBP_GOBP_sf"/>
</dbReference>
<evidence type="ECO:0000313" key="2">
    <source>
        <dbReference type="EMBL" id="ODN03633.1"/>
    </source>
</evidence>
<dbReference type="Proteomes" id="UP000094527">
    <property type="component" value="Unassembled WGS sequence"/>
</dbReference>
<dbReference type="Pfam" id="PF01395">
    <property type="entry name" value="PBP_GOBP"/>
    <property type="match status" value="1"/>
</dbReference>
<accession>A0A1D2NEF5</accession>
<dbReference type="OrthoDB" id="8281437at2759"/>
<feature type="chain" id="PRO_5008905445" evidence="1">
    <location>
        <begin position="24"/>
        <end position="174"/>
    </location>
</feature>
<dbReference type="SUPFAM" id="SSF47565">
    <property type="entry name" value="Insect pheromone/odorant-binding proteins"/>
    <property type="match status" value="1"/>
</dbReference>
<evidence type="ECO:0000256" key="1">
    <source>
        <dbReference type="SAM" id="SignalP"/>
    </source>
</evidence>
<dbReference type="GO" id="GO:0005549">
    <property type="term" value="F:odorant binding"/>
    <property type="evidence" value="ECO:0007669"/>
    <property type="project" value="InterPro"/>
</dbReference>